<name>A0AAP9IZ45_BACOV</name>
<reference evidence="2" key="1">
    <citation type="journal article" date="2018" name="J. Anim. Genet.">
        <title>Acquired interbacterial defense systems protect against interspecies antagonism in the human gut microbiome.</title>
        <authorList>
            <person name="Ross B.D."/>
            <person name="Verster A.J."/>
            <person name="Radey M.C."/>
            <person name="Schmidtke D.T."/>
            <person name="Pope C.E."/>
            <person name="Hoffman L.R."/>
            <person name="Hajjar A."/>
            <person name="Peterson S.B."/>
            <person name="Borenstein E."/>
            <person name="Mougous J."/>
        </authorList>
    </citation>
    <scope>NUCLEOTIDE SEQUENCE [LARGE SCALE GENOMIC DNA]</scope>
    <source>
        <strain evidence="2">3725 D1 iv</strain>
        <plasmid evidence="2">unnamed1</plasmid>
    </source>
</reference>
<organism evidence="1 2">
    <name type="scientific">Bacteroides ovatus</name>
    <dbReference type="NCBI Taxonomy" id="28116"/>
    <lineage>
        <taxon>Bacteria</taxon>
        <taxon>Pseudomonadati</taxon>
        <taxon>Bacteroidota</taxon>
        <taxon>Bacteroidia</taxon>
        <taxon>Bacteroidales</taxon>
        <taxon>Bacteroidaceae</taxon>
        <taxon>Bacteroides</taxon>
    </lineage>
</organism>
<dbReference type="RefSeq" id="WP_032845159.1">
    <property type="nucleotide sequence ID" value="NZ_CP041396.1"/>
</dbReference>
<sequence length="99" mass="11070">MHVIIVGRLGADAKESEKGISFSVSEKNWDGNEESTLWVQCFLKYKTGIFDFLKKGTLVQVLGDLKIGVFNHPEKGYIPNASCRVLNIDLLPTNKSKDQ</sequence>
<dbReference type="EMBL" id="CP041396">
    <property type="protein sequence ID" value="QDM12853.1"/>
    <property type="molecule type" value="Genomic_DNA"/>
</dbReference>
<dbReference type="InterPro" id="IPR012340">
    <property type="entry name" value="NA-bd_OB-fold"/>
</dbReference>
<proteinExistence type="predicted"/>
<dbReference type="Proteomes" id="UP000318823">
    <property type="component" value="Plasmid unnamed1"/>
</dbReference>
<protein>
    <submittedName>
        <fullName evidence="1">Single-stranded DNA-binding protein</fullName>
    </submittedName>
</protein>
<dbReference type="GO" id="GO:0003677">
    <property type="term" value="F:DNA binding"/>
    <property type="evidence" value="ECO:0007669"/>
    <property type="project" value="UniProtKB-KW"/>
</dbReference>
<dbReference type="SUPFAM" id="SSF50249">
    <property type="entry name" value="Nucleic acid-binding proteins"/>
    <property type="match status" value="1"/>
</dbReference>
<dbReference type="Gene3D" id="2.40.50.140">
    <property type="entry name" value="Nucleic acid-binding proteins"/>
    <property type="match status" value="1"/>
</dbReference>
<geneLocation type="plasmid" evidence="1 2">
    <name>unnamed1</name>
</geneLocation>
<evidence type="ECO:0000313" key="1">
    <source>
        <dbReference type="EMBL" id="QDM12853.1"/>
    </source>
</evidence>
<gene>
    <name evidence="1" type="ORF">DYI28_29615</name>
</gene>
<keyword evidence="1" id="KW-0238">DNA-binding</keyword>
<dbReference type="AlphaFoldDB" id="A0AAP9IZ45"/>
<accession>A0AAP9IZ45</accession>
<keyword evidence="1" id="KW-0614">Plasmid</keyword>
<evidence type="ECO:0000313" key="2">
    <source>
        <dbReference type="Proteomes" id="UP000318823"/>
    </source>
</evidence>